<gene>
    <name evidence="4" type="ORF">ACFOSU_08795</name>
</gene>
<sequence length="204" mass="22129">MARAIAPPPGVQAGATEFIAIDVETANGDSGSICQIGFARFADNALVDNWSWLINPQTWFSRDNIAIHGIHAADVRDAPTWAECHADIAALLSHRIVVSHTAFDVTATARACASAELPLLEALWLDSTRVARRAFPRFARRGYGLASLSRYLDIDFAHHDAGEDARAAGLVVLAAVRASGHSVADWLTEAHRPLREFTRPAARR</sequence>
<protein>
    <submittedName>
        <fullName evidence="4">Exonuclease domain-containing protein</fullName>
    </submittedName>
</protein>
<dbReference type="GO" id="GO:0004527">
    <property type="term" value="F:exonuclease activity"/>
    <property type="evidence" value="ECO:0007669"/>
    <property type="project" value="UniProtKB-KW"/>
</dbReference>
<keyword evidence="2 4" id="KW-0269">Exonuclease</keyword>
<dbReference type="SMART" id="SM00479">
    <property type="entry name" value="EXOIII"/>
    <property type="match status" value="1"/>
</dbReference>
<dbReference type="InterPro" id="IPR013520">
    <property type="entry name" value="Ribonucl_H"/>
</dbReference>
<name>A0ABV7EMN3_9GAMM</name>
<dbReference type="SUPFAM" id="SSF53098">
    <property type="entry name" value="Ribonuclease H-like"/>
    <property type="match status" value="1"/>
</dbReference>
<evidence type="ECO:0000313" key="4">
    <source>
        <dbReference type="EMBL" id="MFC3103988.1"/>
    </source>
</evidence>
<dbReference type="Pfam" id="PF00929">
    <property type="entry name" value="RNase_T"/>
    <property type="match status" value="1"/>
</dbReference>
<dbReference type="InterPro" id="IPR036397">
    <property type="entry name" value="RNaseH_sf"/>
</dbReference>
<dbReference type="Gene3D" id="3.30.420.10">
    <property type="entry name" value="Ribonuclease H-like superfamily/Ribonuclease H"/>
    <property type="match status" value="1"/>
</dbReference>
<evidence type="ECO:0000256" key="1">
    <source>
        <dbReference type="ARBA" id="ARBA00022722"/>
    </source>
</evidence>
<keyword evidence="5" id="KW-1185">Reference proteome</keyword>
<keyword evidence="2 4" id="KW-0378">Hydrolase</keyword>
<dbReference type="EMBL" id="JBHRSS010000003">
    <property type="protein sequence ID" value="MFC3103988.1"/>
    <property type="molecule type" value="Genomic_DNA"/>
</dbReference>
<dbReference type="Proteomes" id="UP001595462">
    <property type="component" value="Unassembled WGS sequence"/>
</dbReference>
<dbReference type="PANTHER" id="PTHR30231">
    <property type="entry name" value="DNA POLYMERASE III SUBUNIT EPSILON"/>
    <property type="match status" value="1"/>
</dbReference>
<organism evidence="4 5">
    <name type="scientific">Salinisphaera aquimarina</name>
    <dbReference type="NCBI Taxonomy" id="2094031"/>
    <lineage>
        <taxon>Bacteria</taxon>
        <taxon>Pseudomonadati</taxon>
        <taxon>Pseudomonadota</taxon>
        <taxon>Gammaproteobacteria</taxon>
        <taxon>Salinisphaerales</taxon>
        <taxon>Salinisphaeraceae</taxon>
        <taxon>Salinisphaera</taxon>
    </lineage>
</organism>
<evidence type="ECO:0000259" key="3">
    <source>
        <dbReference type="SMART" id="SM00479"/>
    </source>
</evidence>
<dbReference type="RefSeq" id="WP_380688543.1">
    <property type="nucleotide sequence ID" value="NZ_JBHRSS010000003.1"/>
</dbReference>
<feature type="domain" description="Exonuclease" evidence="3">
    <location>
        <begin position="17"/>
        <end position="181"/>
    </location>
</feature>
<evidence type="ECO:0000313" key="5">
    <source>
        <dbReference type="Proteomes" id="UP001595462"/>
    </source>
</evidence>
<comment type="caution">
    <text evidence="4">The sequence shown here is derived from an EMBL/GenBank/DDBJ whole genome shotgun (WGS) entry which is preliminary data.</text>
</comment>
<keyword evidence="1" id="KW-0540">Nuclease</keyword>
<proteinExistence type="predicted"/>
<dbReference type="InterPro" id="IPR012337">
    <property type="entry name" value="RNaseH-like_sf"/>
</dbReference>
<accession>A0ABV7EMN3</accession>
<evidence type="ECO:0000256" key="2">
    <source>
        <dbReference type="ARBA" id="ARBA00022839"/>
    </source>
</evidence>
<dbReference type="PANTHER" id="PTHR30231:SF42">
    <property type="entry name" value="EXONUCLEASE"/>
    <property type="match status" value="1"/>
</dbReference>
<reference evidence="5" key="1">
    <citation type="journal article" date="2019" name="Int. J. Syst. Evol. Microbiol.">
        <title>The Global Catalogue of Microorganisms (GCM) 10K type strain sequencing project: providing services to taxonomists for standard genome sequencing and annotation.</title>
        <authorList>
            <consortium name="The Broad Institute Genomics Platform"/>
            <consortium name="The Broad Institute Genome Sequencing Center for Infectious Disease"/>
            <person name="Wu L."/>
            <person name="Ma J."/>
        </authorList>
    </citation>
    <scope>NUCLEOTIDE SEQUENCE [LARGE SCALE GENOMIC DNA]</scope>
    <source>
        <strain evidence="5">KCTC 52640</strain>
    </source>
</reference>